<evidence type="ECO:0000256" key="3">
    <source>
        <dbReference type="ARBA" id="ARBA00022660"/>
    </source>
</evidence>
<keyword evidence="7" id="KW-0472">Membrane</keyword>
<dbReference type="PANTHER" id="PTHR13094:SF1">
    <property type="entry name" value="NADH DEHYDROGENASE [UBIQUINONE] 1 BETA SUBCOMPLEX SUBUNIT 10"/>
    <property type="match status" value="1"/>
</dbReference>
<organism evidence="9 10">
    <name type="scientific">Coccomyxa viridis</name>
    <dbReference type="NCBI Taxonomy" id="1274662"/>
    <lineage>
        <taxon>Eukaryota</taxon>
        <taxon>Viridiplantae</taxon>
        <taxon>Chlorophyta</taxon>
        <taxon>core chlorophytes</taxon>
        <taxon>Trebouxiophyceae</taxon>
        <taxon>Trebouxiophyceae incertae sedis</taxon>
        <taxon>Coccomyxaceae</taxon>
        <taxon>Coccomyxa</taxon>
    </lineage>
</organism>
<gene>
    <name evidence="9" type="ORF">CVIRNUC_003917</name>
</gene>
<feature type="region of interest" description="Disordered" evidence="8">
    <location>
        <begin position="1"/>
        <end position="21"/>
    </location>
</feature>
<keyword evidence="3" id="KW-0679">Respiratory chain</keyword>
<dbReference type="PANTHER" id="PTHR13094">
    <property type="entry name" value="NADH-UBIQUINONE OXIDOREDUCTASE PDSW SUBUNIT"/>
    <property type="match status" value="1"/>
</dbReference>
<dbReference type="EMBL" id="CAUYUE010000005">
    <property type="protein sequence ID" value="CAK0771986.1"/>
    <property type="molecule type" value="Genomic_DNA"/>
</dbReference>
<evidence type="ECO:0000313" key="10">
    <source>
        <dbReference type="Proteomes" id="UP001314263"/>
    </source>
</evidence>
<evidence type="ECO:0000256" key="1">
    <source>
        <dbReference type="ARBA" id="ARBA00004443"/>
    </source>
</evidence>
<evidence type="ECO:0000256" key="7">
    <source>
        <dbReference type="ARBA" id="ARBA00023136"/>
    </source>
</evidence>
<accession>A0AAV1I1X4</accession>
<comment type="caution">
    <text evidence="9">The sequence shown here is derived from an EMBL/GenBank/DDBJ whole genome shotgun (WGS) entry which is preliminary data.</text>
</comment>
<name>A0AAV1I1X4_9CHLO</name>
<evidence type="ECO:0000256" key="6">
    <source>
        <dbReference type="ARBA" id="ARBA00023128"/>
    </source>
</evidence>
<protein>
    <submittedName>
        <fullName evidence="9">Uncharacterized protein</fullName>
    </submittedName>
</protein>
<dbReference type="AlphaFoldDB" id="A0AAV1I1X4"/>
<comment type="subcellular location">
    <subcellularLocation>
        <location evidence="1">Mitochondrion inner membrane</location>
        <topology evidence="1">Peripheral membrane protein</topology>
        <orientation evidence="1">Matrix side</orientation>
    </subcellularLocation>
</comment>
<keyword evidence="10" id="KW-1185">Reference proteome</keyword>
<sequence length="101" mass="11356">MGWSPPTFGQAERPFDPEDPYADPAALIEQRIKKTHEKMVQIEKAKVLREKLGECYRTEGVNSLQTCKELALDYLQSIQGIGFGQLNSGKYDKAPPTKTLD</sequence>
<keyword evidence="6" id="KW-0496">Mitochondrion</keyword>
<evidence type="ECO:0000256" key="4">
    <source>
        <dbReference type="ARBA" id="ARBA00022792"/>
    </source>
</evidence>
<evidence type="ECO:0000256" key="8">
    <source>
        <dbReference type="SAM" id="MobiDB-lite"/>
    </source>
</evidence>
<reference evidence="9 10" key="1">
    <citation type="submission" date="2023-10" db="EMBL/GenBank/DDBJ databases">
        <authorList>
            <person name="Maclean D."/>
            <person name="Macfadyen A."/>
        </authorList>
    </citation>
    <scope>NUCLEOTIDE SEQUENCE [LARGE SCALE GENOMIC DNA]</scope>
</reference>
<keyword evidence="2" id="KW-0813">Transport</keyword>
<dbReference type="GO" id="GO:0005743">
    <property type="term" value="C:mitochondrial inner membrane"/>
    <property type="evidence" value="ECO:0007669"/>
    <property type="project" value="UniProtKB-SubCell"/>
</dbReference>
<dbReference type="InterPro" id="IPR039993">
    <property type="entry name" value="NDUFB10"/>
</dbReference>
<dbReference type="Proteomes" id="UP001314263">
    <property type="component" value="Unassembled WGS sequence"/>
</dbReference>
<proteinExistence type="predicted"/>
<evidence type="ECO:0000313" key="9">
    <source>
        <dbReference type="EMBL" id="CAK0771986.1"/>
    </source>
</evidence>
<keyword evidence="5" id="KW-0249">Electron transport</keyword>
<evidence type="ECO:0000256" key="5">
    <source>
        <dbReference type="ARBA" id="ARBA00022982"/>
    </source>
</evidence>
<evidence type="ECO:0000256" key="2">
    <source>
        <dbReference type="ARBA" id="ARBA00022448"/>
    </source>
</evidence>
<keyword evidence="4" id="KW-0999">Mitochondrion inner membrane</keyword>